<evidence type="ECO:0000313" key="1">
    <source>
        <dbReference type="EMBL" id="KAK8217178.1"/>
    </source>
</evidence>
<dbReference type="EMBL" id="JAMKPW020000006">
    <property type="protein sequence ID" value="KAK8217178.1"/>
    <property type="molecule type" value="Genomic_DNA"/>
</dbReference>
<comment type="caution">
    <text evidence="1">The sequence shown here is derived from an EMBL/GenBank/DDBJ whole genome shotgun (WGS) entry which is preliminary data.</text>
</comment>
<reference evidence="1" key="1">
    <citation type="submission" date="2024-02" db="EMBL/GenBank/DDBJ databases">
        <title>Metagenome Assembled Genome of Zalaria obscura JY119.</title>
        <authorList>
            <person name="Vighnesh L."/>
            <person name="Jagadeeshwari U."/>
            <person name="Venkata Ramana C."/>
            <person name="Sasikala C."/>
        </authorList>
    </citation>
    <scope>NUCLEOTIDE SEQUENCE</scope>
    <source>
        <strain evidence="1">JY119</strain>
    </source>
</reference>
<dbReference type="Proteomes" id="UP001320706">
    <property type="component" value="Unassembled WGS sequence"/>
</dbReference>
<keyword evidence="2" id="KW-1185">Reference proteome</keyword>
<protein>
    <submittedName>
        <fullName evidence="1">Uncharacterized protein</fullName>
    </submittedName>
</protein>
<gene>
    <name evidence="1" type="ORF">M8818_001430</name>
</gene>
<evidence type="ECO:0000313" key="2">
    <source>
        <dbReference type="Proteomes" id="UP001320706"/>
    </source>
</evidence>
<accession>A0ACC3SMW3</accession>
<name>A0ACC3SMW3_9PEZI</name>
<organism evidence="1 2">
    <name type="scientific">Zalaria obscura</name>
    <dbReference type="NCBI Taxonomy" id="2024903"/>
    <lineage>
        <taxon>Eukaryota</taxon>
        <taxon>Fungi</taxon>
        <taxon>Dikarya</taxon>
        <taxon>Ascomycota</taxon>
        <taxon>Pezizomycotina</taxon>
        <taxon>Dothideomycetes</taxon>
        <taxon>Dothideomycetidae</taxon>
        <taxon>Dothideales</taxon>
        <taxon>Zalariaceae</taxon>
        <taxon>Zalaria</taxon>
    </lineage>
</organism>
<proteinExistence type="predicted"/>
<sequence length="381" mass="42914">MIQRRALANGAQLVRASTKATQTTRFSPFDSPFLQSISQEPPPSPWTTQQVDEARHLLRAILRECTYLPDPLARDYIRLYALSSFRKYQGKEKPTRILVERRDEKIKQARKSLLQLRGANAGEESQLMKVLFLTYGRTGRRKKELTAPLITPNATQAADGQNNSQETAETGETAARDEERLASSKAKNHGHADPLSDVLKALLRSQARAQPPEIVRKNPNPHAVALKIPEMNSWGRPMPLKRVANMTRKWYAQMLGHVLPPLPEEEWEVLKARSLGKISFEGVIPRRARARTTADSVPPRKSTALLQALSIKSDYRPPPLLDAASGSRLTPRTMRRCWAKVFAQTPNMTWNSETGHWDIEWGVTILKQHEIERSAASQGST</sequence>